<dbReference type="Proteomes" id="UP001177023">
    <property type="component" value="Unassembled WGS sequence"/>
</dbReference>
<feature type="region of interest" description="Disordered" evidence="1">
    <location>
        <begin position="58"/>
        <end position="93"/>
    </location>
</feature>
<dbReference type="AlphaFoldDB" id="A0AA36CY02"/>
<keyword evidence="3" id="KW-1185">Reference proteome</keyword>
<reference evidence="2" key="1">
    <citation type="submission" date="2023-06" db="EMBL/GenBank/DDBJ databases">
        <authorList>
            <person name="Delattre M."/>
        </authorList>
    </citation>
    <scope>NUCLEOTIDE SEQUENCE</scope>
    <source>
        <strain evidence="2">AF72</strain>
    </source>
</reference>
<evidence type="ECO:0000313" key="3">
    <source>
        <dbReference type="Proteomes" id="UP001177023"/>
    </source>
</evidence>
<dbReference type="EMBL" id="CATQJA010002648">
    <property type="protein sequence ID" value="CAJ0577159.1"/>
    <property type="molecule type" value="Genomic_DNA"/>
</dbReference>
<evidence type="ECO:0000256" key="1">
    <source>
        <dbReference type="SAM" id="MobiDB-lite"/>
    </source>
</evidence>
<accession>A0AA36CY02</accession>
<name>A0AA36CY02_9BILA</name>
<comment type="caution">
    <text evidence="2">The sequence shown here is derived from an EMBL/GenBank/DDBJ whole genome shotgun (WGS) entry which is preliminary data.</text>
</comment>
<feature type="compositionally biased region" description="Basic and acidic residues" evidence="1">
    <location>
        <begin position="79"/>
        <end position="93"/>
    </location>
</feature>
<organism evidence="2 3">
    <name type="scientific">Mesorhabditis spiculigera</name>
    <dbReference type="NCBI Taxonomy" id="96644"/>
    <lineage>
        <taxon>Eukaryota</taxon>
        <taxon>Metazoa</taxon>
        <taxon>Ecdysozoa</taxon>
        <taxon>Nematoda</taxon>
        <taxon>Chromadorea</taxon>
        <taxon>Rhabditida</taxon>
        <taxon>Rhabditina</taxon>
        <taxon>Rhabditomorpha</taxon>
        <taxon>Rhabditoidea</taxon>
        <taxon>Rhabditidae</taxon>
        <taxon>Mesorhabditinae</taxon>
        <taxon>Mesorhabditis</taxon>
    </lineage>
</organism>
<gene>
    <name evidence="2" type="ORF">MSPICULIGERA_LOCUS15437</name>
</gene>
<protein>
    <submittedName>
        <fullName evidence="2">Uncharacterized protein</fullName>
    </submittedName>
</protein>
<proteinExistence type="predicted"/>
<evidence type="ECO:0000313" key="2">
    <source>
        <dbReference type="EMBL" id="CAJ0577159.1"/>
    </source>
</evidence>
<sequence length="93" mass="10954">MKLSGMANMFGEFVAIQKTPDFRLSKEREIHLNNAVREEMRIWARKVENGPRRRFFSLREFSSGAPGQNEPIHEEEEMQETHPRLPRRSIESA</sequence>
<feature type="non-terminal residue" evidence="2">
    <location>
        <position position="1"/>
    </location>
</feature>